<evidence type="ECO:0000256" key="2">
    <source>
        <dbReference type="ARBA" id="ARBA00005573"/>
    </source>
</evidence>
<evidence type="ECO:0000256" key="6">
    <source>
        <dbReference type="ARBA" id="ARBA00023010"/>
    </source>
</evidence>
<dbReference type="PANTHER" id="PTHR13373">
    <property type="entry name" value="FROUNT PROTEIN-RELATED"/>
    <property type="match status" value="1"/>
</dbReference>
<dbReference type="InterPro" id="IPR011502">
    <property type="entry name" value="Nucleoporin_Nup85"/>
</dbReference>
<keyword evidence="5 9" id="KW-0653">Protein transport</keyword>
<evidence type="ECO:0000256" key="9">
    <source>
        <dbReference type="RuleBase" id="RU365073"/>
    </source>
</evidence>
<feature type="non-terminal residue" evidence="10">
    <location>
        <position position="227"/>
    </location>
</feature>
<keyword evidence="3 9" id="KW-0813">Transport</keyword>
<organism evidence="10 11">
    <name type="scientific">Dimargaris cristalligena</name>
    <dbReference type="NCBI Taxonomy" id="215637"/>
    <lineage>
        <taxon>Eukaryota</taxon>
        <taxon>Fungi</taxon>
        <taxon>Fungi incertae sedis</taxon>
        <taxon>Zoopagomycota</taxon>
        <taxon>Kickxellomycotina</taxon>
        <taxon>Dimargaritomycetes</taxon>
        <taxon>Dimargaritales</taxon>
        <taxon>Dimargaritaceae</taxon>
        <taxon>Dimargaris</taxon>
    </lineage>
</organism>
<dbReference type="AlphaFoldDB" id="A0A4P9ZWP7"/>
<evidence type="ECO:0000256" key="3">
    <source>
        <dbReference type="ARBA" id="ARBA00022448"/>
    </source>
</evidence>
<comment type="subunit">
    <text evidence="9">Component of the nuclear pore complex (NPC).</text>
</comment>
<dbReference type="GO" id="GO:0031965">
    <property type="term" value="C:nuclear membrane"/>
    <property type="evidence" value="ECO:0007669"/>
    <property type="project" value="UniProtKB-UniRule"/>
</dbReference>
<evidence type="ECO:0000256" key="5">
    <source>
        <dbReference type="ARBA" id="ARBA00022927"/>
    </source>
</evidence>
<keyword evidence="7 9" id="KW-0906">Nuclear pore complex</keyword>
<dbReference type="Pfam" id="PF07575">
    <property type="entry name" value="Nucleopor_Nup85"/>
    <property type="match status" value="1"/>
</dbReference>
<dbReference type="STRING" id="215637.A0A4P9ZWP7"/>
<evidence type="ECO:0000256" key="8">
    <source>
        <dbReference type="ARBA" id="ARBA00023242"/>
    </source>
</evidence>
<keyword evidence="9" id="KW-0472">Membrane</keyword>
<evidence type="ECO:0000256" key="1">
    <source>
        <dbReference type="ARBA" id="ARBA00004567"/>
    </source>
</evidence>
<evidence type="ECO:0000313" key="11">
    <source>
        <dbReference type="Proteomes" id="UP000268162"/>
    </source>
</evidence>
<evidence type="ECO:0000256" key="7">
    <source>
        <dbReference type="ARBA" id="ARBA00023132"/>
    </source>
</evidence>
<proteinExistence type="inferred from homology"/>
<feature type="non-terminal residue" evidence="10">
    <location>
        <position position="1"/>
    </location>
</feature>
<keyword evidence="11" id="KW-1185">Reference proteome</keyword>
<dbReference type="GO" id="GO:0006406">
    <property type="term" value="P:mRNA export from nucleus"/>
    <property type="evidence" value="ECO:0007669"/>
    <property type="project" value="TreeGrafter"/>
</dbReference>
<dbReference type="Proteomes" id="UP000268162">
    <property type="component" value="Unassembled WGS sequence"/>
</dbReference>
<dbReference type="PANTHER" id="PTHR13373:SF21">
    <property type="entry name" value="NUCLEAR PORE COMPLEX PROTEIN NUP85"/>
    <property type="match status" value="1"/>
</dbReference>
<dbReference type="EMBL" id="ML002407">
    <property type="protein sequence ID" value="RKP38074.1"/>
    <property type="molecule type" value="Genomic_DNA"/>
</dbReference>
<accession>A0A4P9ZWP7</accession>
<gene>
    <name evidence="10" type="ORF">BJ085DRAFT_2810</name>
</gene>
<protein>
    <recommendedName>
        <fullName evidence="9">Nuclear pore complex protein Nup85</fullName>
    </recommendedName>
</protein>
<dbReference type="GO" id="GO:0006606">
    <property type="term" value="P:protein import into nucleus"/>
    <property type="evidence" value="ECO:0007669"/>
    <property type="project" value="TreeGrafter"/>
</dbReference>
<dbReference type="GO" id="GO:0017056">
    <property type="term" value="F:structural constituent of nuclear pore"/>
    <property type="evidence" value="ECO:0007669"/>
    <property type="project" value="TreeGrafter"/>
</dbReference>
<name>A0A4P9ZWP7_9FUNG</name>
<dbReference type="GO" id="GO:0045893">
    <property type="term" value="P:positive regulation of DNA-templated transcription"/>
    <property type="evidence" value="ECO:0007669"/>
    <property type="project" value="TreeGrafter"/>
</dbReference>
<keyword evidence="4 9" id="KW-0509">mRNA transport</keyword>
<reference evidence="11" key="1">
    <citation type="journal article" date="2018" name="Nat. Microbiol.">
        <title>Leveraging single-cell genomics to expand the fungal tree of life.</title>
        <authorList>
            <person name="Ahrendt S.R."/>
            <person name="Quandt C.A."/>
            <person name="Ciobanu D."/>
            <person name="Clum A."/>
            <person name="Salamov A."/>
            <person name="Andreopoulos B."/>
            <person name="Cheng J.F."/>
            <person name="Woyke T."/>
            <person name="Pelin A."/>
            <person name="Henrissat B."/>
            <person name="Reynolds N.K."/>
            <person name="Benny G.L."/>
            <person name="Smith M.E."/>
            <person name="James T.Y."/>
            <person name="Grigoriev I.V."/>
        </authorList>
    </citation>
    <scope>NUCLEOTIDE SEQUENCE [LARGE SCALE GENOMIC DNA]</scope>
    <source>
        <strain evidence="11">RSA 468</strain>
    </source>
</reference>
<comment type="subcellular location">
    <subcellularLocation>
        <location evidence="1 9">Nucleus</location>
        <location evidence="1 9">Nuclear pore complex</location>
    </subcellularLocation>
</comment>
<comment type="similarity">
    <text evidence="2 9">Belongs to the nucleoporin Nup85 family.</text>
</comment>
<dbReference type="GO" id="GO:0031080">
    <property type="term" value="C:nuclear pore outer ring"/>
    <property type="evidence" value="ECO:0007669"/>
    <property type="project" value="TreeGrafter"/>
</dbReference>
<comment type="function">
    <text evidence="9">Functions as a component of the nuclear pore complex (NPC).</text>
</comment>
<keyword evidence="8 9" id="KW-0539">Nucleus</keyword>
<evidence type="ECO:0000313" key="10">
    <source>
        <dbReference type="EMBL" id="RKP38074.1"/>
    </source>
</evidence>
<keyword evidence="6 9" id="KW-0811">Translocation</keyword>
<sequence>IAAYLVRQPLDSERRIRKILALLQRYGQPEAYALVCRSVARQRLDRGLYGPAIAYYMRANEPRRVAHIADELLLNYIRTGDLGQYTPIIDNLGPQNQLFSDHLQFLSQYRDFHEHSQRKEWVKAGQVLVGLLTTQVAPKKFWFIMLVDAIPLLEGDELVLNSQDTSELMRCLEEITSSHLNQQYLQLTSPLWLKSKDKSIANGRIPIDQQLEIVRMTLVRNLARSLL</sequence>
<evidence type="ECO:0000256" key="4">
    <source>
        <dbReference type="ARBA" id="ARBA00022816"/>
    </source>
</evidence>